<evidence type="ECO:0000313" key="2">
    <source>
        <dbReference type="Proteomes" id="UP000299102"/>
    </source>
</evidence>
<name>A0A4C1VAW7_EUMVA</name>
<dbReference type="EMBL" id="BGZK01000311">
    <property type="protein sequence ID" value="GBP35866.1"/>
    <property type="molecule type" value="Genomic_DNA"/>
</dbReference>
<gene>
    <name evidence="1" type="ORF">EVAR_23115_1</name>
</gene>
<dbReference type="Proteomes" id="UP000299102">
    <property type="component" value="Unassembled WGS sequence"/>
</dbReference>
<accession>A0A4C1VAW7</accession>
<evidence type="ECO:0000313" key="1">
    <source>
        <dbReference type="EMBL" id="GBP35866.1"/>
    </source>
</evidence>
<dbReference type="AlphaFoldDB" id="A0A4C1VAW7"/>
<comment type="caution">
    <text evidence="1">The sequence shown here is derived from an EMBL/GenBank/DDBJ whole genome shotgun (WGS) entry which is preliminary data.</text>
</comment>
<sequence>MTIPCDPRTGSHGILISHIIEVIRFKSFTRQAHIDITAPAARVPYEKRRTITTIGKTSAQRGTLSEVGRERTFISGEAQSQPGSGTIELAELGNSSCPLVQTTLLRRFLFGKDTFFGWEIELEDVSPYLRRMEGKSGCGEQFVYFSDLLAFDFDNFMSLPQAF</sequence>
<protein>
    <submittedName>
        <fullName evidence="1">Uncharacterized protein</fullName>
    </submittedName>
</protein>
<proteinExistence type="predicted"/>
<reference evidence="1 2" key="1">
    <citation type="journal article" date="2019" name="Commun. Biol.">
        <title>The bagworm genome reveals a unique fibroin gene that provides high tensile strength.</title>
        <authorList>
            <person name="Kono N."/>
            <person name="Nakamura H."/>
            <person name="Ohtoshi R."/>
            <person name="Tomita M."/>
            <person name="Numata K."/>
            <person name="Arakawa K."/>
        </authorList>
    </citation>
    <scope>NUCLEOTIDE SEQUENCE [LARGE SCALE GENOMIC DNA]</scope>
</reference>
<organism evidence="1 2">
    <name type="scientific">Eumeta variegata</name>
    <name type="common">Bagworm moth</name>
    <name type="synonym">Eumeta japonica</name>
    <dbReference type="NCBI Taxonomy" id="151549"/>
    <lineage>
        <taxon>Eukaryota</taxon>
        <taxon>Metazoa</taxon>
        <taxon>Ecdysozoa</taxon>
        <taxon>Arthropoda</taxon>
        <taxon>Hexapoda</taxon>
        <taxon>Insecta</taxon>
        <taxon>Pterygota</taxon>
        <taxon>Neoptera</taxon>
        <taxon>Endopterygota</taxon>
        <taxon>Lepidoptera</taxon>
        <taxon>Glossata</taxon>
        <taxon>Ditrysia</taxon>
        <taxon>Tineoidea</taxon>
        <taxon>Psychidae</taxon>
        <taxon>Oiketicinae</taxon>
        <taxon>Eumeta</taxon>
    </lineage>
</organism>
<keyword evidence="2" id="KW-1185">Reference proteome</keyword>